<feature type="region of interest" description="Disordered" evidence="10">
    <location>
        <begin position="126"/>
        <end position="165"/>
    </location>
</feature>
<dbReference type="GO" id="GO:0005737">
    <property type="term" value="C:cytoplasm"/>
    <property type="evidence" value="ECO:0007669"/>
    <property type="project" value="TreeGrafter"/>
</dbReference>
<dbReference type="GO" id="GO:0000433">
    <property type="term" value="P:carbon catabolite repression of transcription from RNA polymerase II promoter by glucose"/>
    <property type="evidence" value="ECO:0007669"/>
    <property type="project" value="TreeGrafter"/>
</dbReference>
<evidence type="ECO:0000313" key="12">
    <source>
        <dbReference type="EMBL" id="KAG9322251.1"/>
    </source>
</evidence>
<evidence type="ECO:0000313" key="13">
    <source>
        <dbReference type="Proteomes" id="UP000717515"/>
    </source>
</evidence>
<dbReference type="SUPFAM" id="SSF57667">
    <property type="entry name" value="beta-beta-alpha zinc fingers"/>
    <property type="match status" value="2"/>
</dbReference>
<evidence type="ECO:0000256" key="5">
    <source>
        <dbReference type="ARBA" id="ARBA00022833"/>
    </source>
</evidence>
<keyword evidence="7" id="KW-0804">Transcription</keyword>
<evidence type="ECO:0000256" key="2">
    <source>
        <dbReference type="ARBA" id="ARBA00022723"/>
    </source>
</evidence>
<dbReference type="Gene3D" id="3.30.160.60">
    <property type="entry name" value="Classic Zinc Finger"/>
    <property type="match status" value="4"/>
</dbReference>
<feature type="domain" description="C2H2-type" evidence="11">
    <location>
        <begin position="362"/>
        <end position="391"/>
    </location>
</feature>
<reference evidence="12" key="1">
    <citation type="submission" date="2021-07" db="EMBL/GenBank/DDBJ databases">
        <title>Draft genome of Mortierella alpina, strain LL118, isolated from an aspen leaf litter sample.</title>
        <authorList>
            <person name="Yang S."/>
            <person name="Vinatzer B.A."/>
        </authorList>
    </citation>
    <scope>NUCLEOTIDE SEQUENCE</scope>
    <source>
        <strain evidence="12">LL118</strain>
    </source>
</reference>
<dbReference type="InterPro" id="IPR036236">
    <property type="entry name" value="Znf_C2H2_sf"/>
</dbReference>
<feature type="region of interest" description="Disordered" evidence="10">
    <location>
        <begin position="187"/>
        <end position="219"/>
    </location>
</feature>
<dbReference type="Pfam" id="PF00096">
    <property type="entry name" value="zf-C2H2"/>
    <property type="match status" value="2"/>
</dbReference>
<keyword evidence="5" id="KW-0862">Zinc</keyword>
<dbReference type="PANTHER" id="PTHR47428:SF2">
    <property type="entry name" value="ZINC FINGER PROTEIN RSV1"/>
    <property type="match status" value="1"/>
</dbReference>
<keyword evidence="2" id="KW-0479">Metal-binding</keyword>
<evidence type="ECO:0000256" key="6">
    <source>
        <dbReference type="ARBA" id="ARBA00023015"/>
    </source>
</evidence>
<evidence type="ECO:0000259" key="11">
    <source>
        <dbReference type="PROSITE" id="PS50157"/>
    </source>
</evidence>
<evidence type="ECO:0000256" key="9">
    <source>
        <dbReference type="PROSITE-ProRule" id="PRU00042"/>
    </source>
</evidence>
<feature type="compositionally biased region" description="Polar residues" evidence="10">
    <location>
        <begin position="131"/>
        <end position="165"/>
    </location>
</feature>
<dbReference type="AlphaFoldDB" id="A0A9P8CXE3"/>
<dbReference type="GO" id="GO:0000978">
    <property type="term" value="F:RNA polymerase II cis-regulatory region sequence-specific DNA binding"/>
    <property type="evidence" value="ECO:0007669"/>
    <property type="project" value="TreeGrafter"/>
</dbReference>
<dbReference type="PROSITE" id="PS00028">
    <property type="entry name" value="ZINC_FINGER_C2H2_1"/>
    <property type="match status" value="4"/>
</dbReference>
<sequence>MVTSPEHPLTTIFGTKPTATASNLTIKSAIIASPFPSSDTIHCSRALDTSSRPFFNESFHYQQQLSDQPQRLYQCPYCPKAFSCLEHSSHHIRTHTDEKLHICRSSGCNKSFSRSDELSHHFRVHHYNPTPARNNRTMTNTSPEQSHSSAPSMMNSTAVPSLHSQSIPPVSFPHMSFLMTAVPSAEPAYESSPSLSPSPTGSPPLYESSATGTPSTTMSMWNQSFTSSASSLLNPVQASTSSVALTAPYPRMPPQQLAFAPAAEDTIAGMLAQQSMGGTAGLQSHESPLGFSLQGSFSGVHESFHTSISPSPSINEQGLSNRPMMATMMDLASGRSAPTPFLSTDQVTFMSDGQSSIPKKSHFCPWPNCHKVFTRSAHLARHVRSHGGEKPYTCPHEGCGKQFSRSDVLKEHTRIHDVNKIRKRKVKKAEDPSQMNVKKNVLTPTASYGGGAALSQRNIEQLSAIPPPLRRTSDEVASAHSPTFSPNMSLRAGQMLPGAYQHSAHSAPQPRRHLTSALLSAQGQGQYASEQTVQLCDPRLYTPKMIPCASRQRQAGQMPYTPPQEPGFGGYHRSQHGQRDMSNDLQFDMGSAGSSWPMDAIPFSTAVPTMASMSGSSTEGQLQIPNDGMPSLSAIEQQEAASSQDLMFATSLSGSMMPIDMDPSQQQAEPRSATMAMATAVNELKVMEAEMLLGHKGWNALPDDYQQRSIEHQAVTSIPFSLSSTQASTFPILPLDHP</sequence>
<comment type="caution">
    <text evidence="12">The sequence shown here is derived from an EMBL/GenBank/DDBJ whole genome shotgun (WGS) entry which is preliminary data.</text>
</comment>
<comment type="subcellular location">
    <subcellularLocation>
        <location evidence="1">Nucleus</location>
    </subcellularLocation>
</comment>
<evidence type="ECO:0000256" key="8">
    <source>
        <dbReference type="ARBA" id="ARBA00023242"/>
    </source>
</evidence>
<protein>
    <recommendedName>
        <fullName evidence="11">C2H2-type domain-containing protein</fullName>
    </recommendedName>
</protein>
<proteinExistence type="predicted"/>
<feature type="compositionally biased region" description="Low complexity" evidence="10">
    <location>
        <begin position="187"/>
        <end position="206"/>
    </location>
</feature>
<feature type="domain" description="C2H2-type" evidence="11">
    <location>
        <begin position="392"/>
        <end position="421"/>
    </location>
</feature>
<keyword evidence="4 9" id="KW-0863">Zinc-finger</keyword>
<dbReference type="FunFam" id="3.30.160.60:FF:002343">
    <property type="entry name" value="Zinc finger protein 33A"/>
    <property type="match status" value="1"/>
</dbReference>
<evidence type="ECO:0000256" key="7">
    <source>
        <dbReference type="ARBA" id="ARBA00023163"/>
    </source>
</evidence>
<keyword evidence="6" id="KW-0805">Transcription regulation</keyword>
<feature type="domain" description="C2H2-type" evidence="11">
    <location>
        <begin position="73"/>
        <end position="100"/>
    </location>
</feature>
<gene>
    <name evidence="12" type="ORF">KVV02_003167</name>
</gene>
<organism evidence="12 13">
    <name type="scientific">Mortierella alpina</name>
    <name type="common">Oleaginous fungus</name>
    <name type="synonym">Mortierella renispora</name>
    <dbReference type="NCBI Taxonomy" id="64518"/>
    <lineage>
        <taxon>Eukaryota</taxon>
        <taxon>Fungi</taxon>
        <taxon>Fungi incertae sedis</taxon>
        <taxon>Mucoromycota</taxon>
        <taxon>Mortierellomycotina</taxon>
        <taxon>Mortierellomycetes</taxon>
        <taxon>Mortierellales</taxon>
        <taxon>Mortierellaceae</taxon>
        <taxon>Mortierella</taxon>
    </lineage>
</organism>
<keyword evidence="8" id="KW-0539">Nucleus</keyword>
<dbReference type="GO" id="GO:0005634">
    <property type="term" value="C:nucleus"/>
    <property type="evidence" value="ECO:0007669"/>
    <property type="project" value="UniProtKB-SubCell"/>
</dbReference>
<name>A0A9P8CXE3_MORAP</name>
<evidence type="ECO:0000256" key="3">
    <source>
        <dbReference type="ARBA" id="ARBA00022737"/>
    </source>
</evidence>
<accession>A0A9P8CXE3</accession>
<evidence type="ECO:0000256" key="10">
    <source>
        <dbReference type="SAM" id="MobiDB-lite"/>
    </source>
</evidence>
<dbReference type="PANTHER" id="PTHR47428">
    <property type="entry name" value="REGULATORY PROTEIN MIG1-RELATED"/>
    <property type="match status" value="1"/>
</dbReference>
<dbReference type="EMBL" id="JAIFTL010000157">
    <property type="protein sequence ID" value="KAG9322251.1"/>
    <property type="molecule type" value="Genomic_DNA"/>
</dbReference>
<feature type="domain" description="C2H2-type" evidence="11">
    <location>
        <begin position="101"/>
        <end position="131"/>
    </location>
</feature>
<feature type="region of interest" description="Disordered" evidence="10">
    <location>
        <begin position="470"/>
        <end position="491"/>
    </location>
</feature>
<dbReference type="PROSITE" id="PS50157">
    <property type="entry name" value="ZINC_FINGER_C2H2_2"/>
    <property type="match status" value="4"/>
</dbReference>
<evidence type="ECO:0000256" key="4">
    <source>
        <dbReference type="ARBA" id="ARBA00022771"/>
    </source>
</evidence>
<dbReference type="InterPro" id="IPR013087">
    <property type="entry name" value="Znf_C2H2_type"/>
</dbReference>
<dbReference type="SMART" id="SM00355">
    <property type="entry name" value="ZnF_C2H2"/>
    <property type="match status" value="4"/>
</dbReference>
<dbReference type="Proteomes" id="UP000717515">
    <property type="component" value="Unassembled WGS sequence"/>
</dbReference>
<evidence type="ECO:0000256" key="1">
    <source>
        <dbReference type="ARBA" id="ARBA00004123"/>
    </source>
</evidence>
<keyword evidence="3" id="KW-0677">Repeat</keyword>
<feature type="compositionally biased region" description="Polar residues" evidence="10">
    <location>
        <begin position="208"/>
        <end position="219"/>
    </location>
</feature>
<dbReference type="GO" id="GO:0008270">
    <property type="term" value="F:zinc ion binding"/>
    <property type="evidence" value="ECO:0007669"/>
    <property type="project" value="UniProtKB-KW"/>
</dbReference>
<dbReference type="InterPro" id="IPR051007">
    <property type="entry name" value="creA/MIG_C2H2-ZnF"/>
</dbReference>